<keyword evidence="3" id="KW-0677">Repeat</keyword>
<feature type="compositionally biased region" description="Polar residues" evidence="7">
    <location>
        <begin position="789"/>
        <end position="805"/>
    </location>
</feature>
<feature type="compositionally biased region" description="Basic and acidic residues" evidence="7">
    <location>
        <begin position="806"/>
        <end position="816"/>
    </location>
</feature>
<dbReference type="SMART" id="SM01349">
    <property type="entry name" value="TOG"/>
    <property type="match status" value="3"/>
</dbReference>
<feature type="region of interest" description="Disordered" evidence="7">
    <location>
        <begin position="779"/>
        <end position="816"/>
    </location>
</feature>
<feature type="domain" description="TOG" evidence="8">
    <location>
        <begin position="543"/>
        <end position="781"/>
    </location>
</feature>
<evidence type="ECO:0000313" key="10">
    <source>
        <dbReference type="Proteomes" id="UP001307889"/>
    </source>
</evidence>
<evidence type="ECO:0000256" key="1">
    <source>
        <dbReference type="ARBA" id="ARBA00004245"/>
    </source>
</evidence>
<dbReference type="Gene3D" id="1.25.10.10">
    <property type="entry name" value="Leucine-rich Repeat Variant"/>
    <property type="match status" value="3"/>
</dbReference>
<dbReference type="SUPFAM" id="SSF48371">
    <property type="entry name" value="ARM repeat"/>
    <property type="match status" value="1"/>
</dbReference>
<dbReference type="PANTHER" id="PTHR12609">
    <property type="entry name" value="MICROTUBULE ASSOCIATED PROTEIN XMAP215"/>
    <property type="match status" value="1"/>
</dbReference>
<comment type="similarity">
    <text evidence="5">Belongs to the TOG/XMAP215 family.</text>
</comment>
<evidence type="ECO:0000256" key="3">
    <source>
        <dbReference type="ARBA" id="ARBA00022737"/>
    </source>
</evidence>
<evidence type="ECO:0000256" key="6">
    <source>
        <dbReference type="PROSITE-ProRule" id="PRU00103"/>
    </source>
</evidence>
<evidence type="ECO:0000313" key="9">
    <source>
        <dbReference type="EMBL" id="BES91779.1"/>
    </source>
</evidence>
<feature type="repeat" description="HEAT" evidence="6">
    <location>
        <begin position="437"/>
        <end position="475"/>
    </location>
</feature>
<dbReference type="InterPro" id="IPR034085">
    <property type="entry name" value="TOG"/>
</dbReference>
<feature type="region of interest" description="Disordered" evidence="7">
    <location>
        <begin position="514"/>
        <end position="546"/>
    </location>
</feature>
<dbReference type="Pfam" id="PF21041">
    <property type="entry name" value="XMAP215_CLASP_TOG"/>
    <property type="match status" value="2"/>
</dbReference>
<reference evidence="9 10" key="1">
    <citation type="submission" date="2023-09" db="EMBL/GenBank/DDBJ databases">
        <title>Nesidiocoris tenuis whole genome shotgun sequence.</title>
        <authorList>
            <person name="Shibata T."/>
            <person name="Shimoda M."/>
            <person name="Kobayashi T."/>
            <person name="Uehara T."/>
        </authorList>
    </citation>
    <scope>NUCLEOTIDE SEQUENCE [LARGE SCALE GENOMIC DNA]</scope>
    <source>
        <strain evidence="9 10">Japan</strain>
    </source>
</reference>
<dbReference type="PROSITE" id="PS50077">
    <property type="entry name" value="HEAT_REPEAT"/>
    <property type="match status" value="2"/>
</dbReference>
<evidence type="ECO:0000256" key="7">
    <source>
        <dbReference type="SAM" id="MobiDB-lite"/>
    </source>
</evidence>
<dbReference type="InterPro" id="IPR024395">
    <property type="entry name" value="CLASP_N_dom"/>
</dbReference>
<dbReference type="EMBL" id="AP028911">
    <property type="protein sequence ID" value="BES91779.1"/>
    <property type="molecule type" value="Genomic_DNA"/>
</dbReference>
<feature type="repeat" description="HEAT" evidence="6">
    <location>
        <begin position="718"/>
        <end position="755"/>
    </location>
</feature>
<keyword evidence="2" id="KW-0963">Cytoplasm</keyword>
<keyword evidence="4" id="KW-0206">Cytoskeleton</keyword>
<keyword evidence="10" id="KW-1185">Reference proteome</keyword>
<feature type="domain" description="TOG" evidence="8">
    <location>
        <begin position="1"/>
        <end position="227"/>
    </location>
</feature>
<evidence type="ECO:0000256" key="5">
    <source>
        <dbReference type="ARBA" id="ARBA00025722"/>
    </source>
</evidence>
<feature type="compositionally biased region" description="Basic and acidic residues" evidence="7">
    <location>
        <begin position="779"/>
        <end position="788"/>
    </location>
</feature>
<name>A0ABN7AHQ9_9HEMI</name>
<dbReference type="Pfam" id="PF12348">
    <property type="entry name" value="CLASP_N"/>
    <property type="match status" value="1"/>
</dbReference>
<evidence type="ECO:0000256" key="4">
    <source>
        <dbReference type="ARBA" id="ARBA00023212"/>
    </source>
</evidence>
<dbReference type="InterPro" id="IPR021133">
    <property type="entry name" value="HEAT_type_2"/>
</dbReference>
<proteinExistence type="inferred from homology"/>
<dbReference type="InterPro" id="IPR048491">
    <property type="entry name" value="XMAP215_CLASP_TOG"/>
</dbReference>
<evidence type="ECO:0000256" key="2">
    <source>
        <dbReference type="ARBA" id="ARBA00022490"/>
    </source>
</evidence>
<feature type="domain" description="TOG" evidence="8">
    <location>
        <begin position="264"/>
        <end position="500"/>
    </location>
</feature>
<comment type="subcellular location">
    <subcellularLocation>
        <location evidence="1">Cytoplasm</location>
        <location evidence="1">Cytoskeleton</location>
    </subcellularLocation>
</comment>
<organism evidence="9 10">
    <name type="scientific">Nesidiocoris tenuis</name>
    <dbReference type="NCBI Taxonomy" id="355587"/>
    <lineage>
        <taxon>Eukaryota</taxon>
        <taxon>Metazoa</taxon>
        <taxon>Ecdysozoa</taxon>
        <taxon>Arthropoda</taxon>
        <taxon>Hexapoda</taxon>
        <taxon>Insecta</taxon>
        <taxon>Pterygota</taxon>
        <taxon>Neoptera</taxon>
        <taxon>Paraneoptera</taxon>
        <taxon>Hemiptera</taxon>
        <taxon>Heteroptera</taxon>
        <taxon>Panheteroptera</taxon>
        <taxon>Cimicomorpha</taxon>
        <taxon>Miridae</taxon>
        <taxon>Dicyphina</taxon>
        <taxon>Nesidiocoris</taxon>
    </lineage>
</organism>
<gene>
    <name evidence="9" type="ORF">NTJ_04587</name>
</gene>
<dbReference type="InterPro" id="IPR016024">
    <property type="entry name" value="ARM-type_fold"/>
</dbReference>
<evidence type="ECO:0000259" key="8">
    <source>
        <dbReference type="SMART" id="SM01349"/>
    </source>
</evidence>
<accession>A0ABN7AHQ9</accession>
<dbReference type="InterPro" id="IPR045110">
    <property type="entry name" value="XMAP215"/>
</dbReference>
<dbReference type="InterPro" id="IPR011989">
    <property type="entry name" value="ARM-like"/>
</dbReference>
<sequence>MEDDNYDGIPLEKLLCHNNWKARIEGYKKAGSLFRAIDHENVEEWSKYVNFVKRFCSDNNAPALEKGLETAIEFVDRSCLAKKTAHTVLPVIVEKCMAPQRPRAKELGTKLILLFVELGKGRIVFDELLKGTTMKNPKISSNCIGVIREIIRAFGAQVFESAQILERALPLLDDRNQCVRNEAKSLVVEFYRWTGPELMAKLQNTLKPVLFNEISAIFAGISNSPVKPVRVFRSPNLANNFNLETVPQSETDDAKNRSAEKLPDDLPTVDVFGKIPEDFYNGLQSKKWSDRKDALESLLEILNSAPRIQNGDFSDLVRSLSGVISKDPNIGVVCTAVKCITKLVEGLGNKFTIYASTVVKILFSKFKEKKQTVVSAVHDAIDAILKISCFENILEVVMENLAHKNPNAKYETVVFLSRHLPSTSANFFENRKLSKNLLSNLAALLTDQDPNVRDVTIKALASVLKKLGESKFKNLCPSVDDQKLAKLIDYNVRHFAAEDKAVVTQEVRPQTSWSSEVIRPCPPRSASKMPPKLVPENFSRKNHDKSPKIRNVACPELPEDVIKRLAAKNWTEKQRAIFDLQRFLLSNESRILNFKESAELIVHLISDTNLRVASAAISLIEELAQNRSYVIKNQLHQFIPPILAYIGHPKIRVSQPAETCINALIVTFGFEIFLKNDTVLVILQSGSLGARIRLWQWLTDKLSSVNPSENLRPWLANFLPTLFTNLTDRNQDLRRAANQAVVGFAQVIGSQFILSASENHSKDVHDAVEKMLEQLEKNGDLATKKETRQLSPSNVENQTSQNPNPKSEDKNSEVTNEISREKNIAKFKLDQSLIEIVDQAMNAPIIRPKITKIDIAFINERTIPLPTMGNLSKTNMLQTSNVNFILSYANALNQKDSEVALEKIGAIISSEDSNFIQESQINVFLNSLVEKVKIFAKSQLPASNEADNLFSVISTLSLSRTWMERFPENELLQLLKNLIVLLSYEDGGEGEFFDRKTVNSIVLGILANANKTTLLRCIFKLMVDAFDDLPIFNLLIKCLWKLQRSEAFWDKEIDYPRVLNAIGGFLDHFGTSWWDSNDRAALTVKRMLHSIVKARGAGVLTHLNLQIGTSESGIPAYMRKSSNLTSEDGSRLSSSECFELSTIFAEIAENPITGFRLLKAFNLKKGRFDLTALLSEMSPILSKYALFSDFREGMICCDSRRRASEISTAESFLGEAARLRWRLEILKQQFMA</sequence>
<dbReference type="Proteomes" id="UP001307889">
    <property type="component" value="Chromosome 3"/>
</dbReference>
<protein>
    <submittedName>
        <fullName evidence="9">Microtubule associated protein</fullName>
    </submittedName>
</protein>